<feature type="compositionally biased region" description="Polar residues" evidence="1">
    <location>
        <begin position="56"/>
        <end position="73"/>
    </location>
</feature>
<keyword evidence="3" id="KW-1185">Reference proteome</keyword>
<feature type="region of interest" description="Disordered" evidence="1">
    <location>
        <begin position="1"/>
        <end position="73"/>
    </location>
</feature>
<feature type="compositionally biased region" description="Basic and acidic residues" evidence="1">
    <location>
        <begin position="11"/>
        <end position="26"/>
    </location>
</feature>
<proteinExistence type="predicted"/>
<reference evidence="2" key="2">
    <citation type="submission" date="2018-05" db="EMBL/GenBank/DDBJ databases">
        <title>OgluRS3 (Oryza glumaepatula Reference Sequence Version 3).</title>
        <authorList>
            <person name="Zhang J."/>
            <person name="Kudrna D."/>
            <person name="Lee S."/>
            <person name="Talag J."/>
            <person name="Welchert J."/>
            <person name="Wing R.A."/>
        </authorList>
    </citation>
    <scope>NUCLEOTIDE SEQUENCE [LARGE SCALE GENOMIC DNA]</scope>
</reference>
<dbReference type="Proteomes" id="UP000026961">
    <property type="component" value="Chromosome 10"/>
</dbReference>
<dbReference type="EnsemblPlants" id="OGLUM10G02840.1">
    <property type="protein sequence ID" value="OGLUM10G02840.1"/>
    <property type="gene ID" value="OGLUM10G02840"/>
</dbReference>
<organism evidence="2">
    <name type="scientific">Oryza glumipatula</name>
    <dbReference type="NCBI Taxonomy" id="40148"/>
    <lineage>
        <taxon>Eukaryota</taxon>
        <taxon>Viridiplantae</taxon>
        <taxon>Streptophyta</taxon>
        <taxon>Embryophyta</taxon>
        <taxon>Tracheophyta</taxon>
        <taxon>Spermatophyta</taxon>
        <taxon>Magnoliopsida</taxon>
        <taxon>Liliopsida</taxon>
        <taxon>Poales</taxon>
        <taxon>Poaceae</taxon>
        <taxon>BOP clade</taxon>
        <taxon>Oryzoideae</taxon>
        <taxon>Oryzeae</taxon>
        <taxon>Oryzinae</taxon>
        <taxon>Oryza</taxon>
    </lineage>
</organism>
<protein>
    <submittedName>
        <fullName evidence="2">Uncharacterized protein</fullName>
    </submittedName>
</protein>
<dbReference type="HOGENOM" id="CLU_2708789_0_0_1"/>
<reference evidence="2" key="1">
    <citation type="submission" date="2015-04" db="UniProtKB">
        <authorList>
            <consortium name="EnsemblPlants"/>
        </authorList>
    </citation>
    <scope>IDENTIFICATION</scope>
</reference>
<dbReference type="Gramene" id="OGLUM10G02840.1">
    <property type="protein sequence ID" value="OGLUM10G02840.1"/>
    <property type="gene ID" value="OGLUM10G02840"/>
</dbReference>
<evidence type="ECO:0000313" key="2">
    <source>
        <dbReference type="EnsemblPlants" id="OGLUM10G02840.1"/>
    </source>
</evidence>
<dbReference type="AlphaFoldDB" id="A0A0E0B814"/>
<accession>A0A0E0B814</accession>
<sequence length="73" mass="8097">MTIHRGAGDSSKQEEYLPDLNDKPCGEEAAESSSGGSSGASRQTQKKNERMEHITNNEPYQVINQQTDHLQVH</sequence>
<evidence type="ECO:0000256" key="1">
    <source>
        <dbReference type="SAM" id="MobiDB-lite"/>
    </source>
</evidence>
<feature type="compositionally biased region" description="Basic and acidic residues" evidence="1">
    <location>
        <begin position="46"/>
        <end position="55"/>
    </location>
</feature>
<evidence type="ECO:0000313" key="3">
    <source>
        <dbReference type="Proteomes" id="UP000026961"/>
    </source>
</evidence>
<feature type="compositionally biased region" description="Low complexity" evidence="1">
    <location>
        <begin position="31"/>
        <end position="41"/>
    </location>
</feature>
<name>A0A0E0B814_9ORYZ</name>